<protein>
    <submittedName>
        <fullName evidence="6">PknD</fullName>
    </submittedName>
</protein>
<gene>
    <name evidence="6" type="ORF">ACFPOF_23900</name>
</gene>
<dbReference type="RefSeq" id="WP_378137413.1">
    <property type="nucleotide sequence ID" value="NZ_JBHSMI010000042.1"/>
</dbReference>
<feature type="transmembrane region" description="Helical" evidence="3">
    <location>
        <begin position="599"/>
        <end position="619"/>
    </location>
</feature>
<evidence type="ECO:0000256" key="4">
    <source>
        <dbReference type="SAM" id="SignalP"/>
    </source>
</evidence>
<dbReference type="SUPFAM" id="SSF48452">
    <property type="entry name" value="TPR-like"/>
    <property type="match status" value="1"/>
</dbReference>
<keyword evidence="7" id="KW-1185">Reference proteome</keyword>
<dbReference type="PANTHER" id="PTHR24104:SF25">
    <property type="entry name" value="PROTEIN LIN-41"/>
    <property type="match status" value="1"/>
</dbReference>
<dbReference type="Gene3D" id="2.120.10.30">
    <property type="entry name" value="TolB, C-terminal domain"/>
    <property type="match status" value="1"/>
</dbReference>
<feature type="transmembrane region" description="Helical" evidence="3">
    <location>
        <begin position="460"/>
        <end position="480"/>
    </location>
</feature>
<dbReference type="InterPro" id="IPR001258">
    <property type="entry name" value="NHL_repeat"/>
</dbReference>
<feature type="chain" id="PRO_5047146592" evidence="4">
    <location>
        <begin position="29"/>
        <end position="703"/>
    </location>
</feature>
<dbReference type="EMBL" id="JBHSMI010000042">
    <property type="protein sequence ID" value="MFC5405799.1"/>
    <property type="molecule type" value="Genomic_DNA"/>
</dbReference>
<dbReference type="InterPro" id="IPR050952">
    <property type="entry name" value="TRIM-NHL_E3_ligases"/>
</dbReference>
<dbReference type="InterPro" id="IPR011990">
    <property type="entry name" value="TPR-like_helical_dom_sf"/>
</dbReference>
<feature type="transmembrane region" description="Helical" evidence="3">
    <location>
        <begin position="567"/>
        <end position="587"/>
    </location>
</feature>
<evidence type="ECO:0000256" key="2">
    <source>
        <dbReference type="PROSITE-ProRule" id="PRU00504"/>
    </source>
</evidence>
<feature type="transmembrane region" description="Helical" evidence="3">
    <location>
        <begin position="530"/>
        <end position="555"/>
    </location>
</feature>
<name>A0ABW0HYY8_9BACL</name>
<feature type="signal peptide" evidence="4">
    <location>
        <begin position="1"/>
        <end position="28"/>
    </location>
</feature>
<feature type="transmembrane region" description="Helical" evidence="3">
    <location>
        <begin position="663"/>
        <end position="687"/>
    </location>
</feature>
<sequence length="703" mass="79586">MRKLQIKWLAAMITAICLLLSWMTPAWAEMPYRTYTQDSYNRIVPTQPAYKAAGLIAQDLKVPDGQGGQMYSPLKRPQDLYIDKHDHMYIADTDNNRIVHLDSQGRVQRIITVPESPLDHPQGVFVDDHGDLYIADTGNKRVLRLDKDGRIVHEYTRPQSRFIAESFVYEPTKVSVDKRGFVYVVPRGSYQGIVQFDAEGKFYGFFGTNWTEASTMDRIRKMLYTKEQLSRQVRLLPAAIGSMFIDEQGYLYTVSVSATEQIKKLNIRGDNLWRKLSFGDKNTVIDRGADNQASLPQFADITVSHNGIMTAIEKNKNIIYQYDASGELLFFWAGPVTVGAPRVGLSQSPIAIASNSRNELFVLDDIMNLVQAFTPTPFGEMVYKALGLMHEGKYVESVQEWQEIIRLNAYFSPGYKGLSDAAYYTGDYEQALKLYRLAGSGGGYSDAFWQLRLQWFQKHFSFLATLCLALFVIWIIAAKLQSRLGWRRRIKGTWKWREYQIFQQLRHSFTILRSPLEGFGDIRYLNMGGYLSAAVLLALTVLAMLGSVYVTSFSFDPVPAGQRNGASIALVGASTWFSWIICNYLIGSIRHGEARFKDVFVGGAYALVPLLLIGLPLALASNVMALSEAPIYSFLHSAVYIWCGLLFFWKIQALQNYTVGEAVVNVLLTAFATVMLWVLVFIIVGLFSEFYSFIQTIYQEVSM</sequence>
<dbReference type="PANTHER" id="PTHR24104">
    <property type="entry name" value="E3 UBIQUITIN-PROTEIN LIGASE NHLRC1-RELATED"/>
    <property type="match status" value="1"/>
</dbReference>
<dbReference type="PROSITE" id="PS51125">
    <property type="entry name" value="NHL"/>
    <property type="match status" value="2"/>
</dbReference>
<reference evidence="7" key="1">
    <citation type="journal article" date="2019" name="Int. J. Syst. Evol. Microbiol.">
        <title>The Global Catalogue of Microorganisms (GCM) 10K type strain sequencing project: providing services to taxonomists for standard genome sequencing and annotation.</title>
        <authorList>
            <consortium name="The Broad Institute Genomics Platform"/>
            <consortium name="The Broad Institute Genome Sequencing Center for Infectious Disease"/>
            <person name="Wu L."/>
            <person name="Ma J."/>
        </authorList>
    </citation>
    <scope>NUCLEOTIDE SEQUENCE [LARGE SCALE GENOMIC DNA]</scope>
    <source>
        <strain evidence="7">CGMCC 1.18575</strain>
    </source>
</reference>
<keyword evidence="3" id="KW-1133">Transmembrane helix</keyword>
<dbReference type="CDD" id="cd05819">
    <property type="entry name" value="NHL"/>
    <property type="match status" value="1"/>
</dbReference>
<accession>A0ABW0HYY8</accession>
<dbReference type="Proteomes" id="UP001596113">
    <property type="component" value="Unassembled WGS sequence"/>
</dbReference>
<keyword evidence="4" id="KW-0732">Signal</keyword>
<feature type="domain" description="SMP-30/Gluconolactonase/LRE-like region" evidence="5">
    <location>
        <begin position="85"/>
        <end position="161"/>
    </location>
</feature>
<dbReference type="Gene3D" id="1.25.40.10">
    <property type="entry name" value="Tetratricopeptide repeat domain"/>
    <property type="match status" value="1"/>
</dbReference>
<evidence type="ECO:0000256" key="1">
    <source>
        <dbReference type="ARBA" id="ARBA00022737"/>
    </source>
</evidence>
<keyword evidence="3" id="KW-0472">Membrane</keyword>
<evidence type="ECO:0000313" key="6">
    <source>
        <dbReference type="EMBL" id="MFC5405799.1"/>
    </source>
</evidence>
<keyword evidence="3" id="KW-0812">Transmembrane</keyword>
<evidence type="ECO:0000256" key="3">
    <source>
        <dbReference type="SAM" id="Phobius"/>
    </source>
</evidence>
<feature type="repeat" description="NHL" evidence="2">
    <location>
        <begin position="65"/>
        <end position="104"/>
    </location>
</feature>
<dbReference type="Pfam" id="PF08450">
    <property type="entry name" value="SGL"/>
    <property type="match status" value="1"/>
</dbReference>
<organism evidence="6 7">
    <name type="scientific">Cohnella soli</name>
    <dbReference type="NCBI Taxonomy" id="425005"/>
    <lineage>
        <taxon>Bacteria</taxon>
        <taxon>Bacillati</taxon>
        <taxon>Bacillota</taxon>
        <taxon>Bacilli</taxon>
        <taxon>Bacillales</taxon>
        <taxon>Paenibacillaceae</taxon>
        <taxon>Cohnella</taxon>
    </lineage>
</organism>
<feature type="repeat" description="NHL" evidence="2">
    <location>
        <begin position="117"/>
        <end position="148"/>
    </location>
</feature>
<dbReference type="SUPFAM" id="SSF101898">
    <property type="entry name" value="NHL repeat"/>
    <property type="match status" value="1"/>
</dbReference>
<comment type="caution">
    <text evidence="6">The sequence shown here is derived from an EMBL/GenBank/DDBJ whole genome shotgun (WGS) entry which is preliminary data.</text>
</comment>
<dbReference type="InterPro" id="IPR013658">
    <property type="entry name" value="SGL"/>
</dbReference>
<evidence type="ECO:0000313" key="7">
    <source>
        <dbReference type="Proteomes" id="UP001596113"/>
    </source>
</evidence>
<keyword evidence="1" id="KW-0677">Repeat</keyword>
<feature type="transmembrane region" description="Helical" evidence="3">
    <location>
        <begin position="631"/>
        <end position="651"/>
    </location>
</feature>
<evidence type="ECO:0000259" key="5">
    <source>
        <dbReference type="Pfam" id="PF08450"/>
    </source>
</evidence>
<proteinExistence type="predicted"/>
<dbReference type="InterPro" id="IPR011042">
    <property type="entry name" value="6-blade_b-propeller_TolB-like"/>
</dbReference>